<sequence length="398" mass="45614">MELDHGTQHIIDVQPDLRFPFQYFLYNIVEQFPDLTVKAHPFVSTFSLIAYQQMLFNAYILICDLYSREVVSYNAAKFKNDPAKMDFLTKLLNCYVPPDLEPVLNAFAPTFDPQRRLQLYVLSFSEINVQPTTQTGSTQELSDIAYSKYVKFLCPGPSFKSSLTPPPTDIDTAFYLVSKDPYNPDIAPFPYETFDRNTHLTPDVLWFQPYSKNPSALNYALTLGLLIETGDLDGVTIPIANIAMSLTENNSMYMQGTLPLTHTLKYIPSNEEHNRFRLMSREVHSDLDQPVGLSLRDCSTVMVPRFASERVRSNMNCLYGVTIHENCNDNEANFTNTASTHPSPPPIPIRSVHLWSSYRYVSKSNTPRRKIYQYSTLRQFYSENVTISRTRNPVFLLP</sequence>
<comment type="caution">
    <text evidence="1">The sequence shown here is derived from an EMBL/GenBank/DDBJ whole genome shotgun (WGS) entry which is preliminary data.</text>
</comment>
<dbReference type="Proteomes" id="UP001431783">
    <property type="component" value="Unassembled WGS sequence"/>
</dbReference>
<dbReference type="AlphaFoldDB" id="A0AAW1VD12"/>
<dbReference type="InterPro" id="IPR058242">
    <property type="entry name" value="Capsid_partitivirus"/>
</dbReference>
<accession>A0AAW1VD12</accession>
<dbReference type="EMBL" id="JARQZJ010000137">
    <property type="protein sequence ID" value="KAK9892660.1"/>
    <property type="molecule type" value="Genomic_DNA"/>
</dbReference>
<dbReference type="Pfam" id="PF25666">
    <property type="entry name" value="Partiti_capsid"/>
    <property type="match status" value="2"/>
</dbReference>
<organism evidence="1 2">
    <name type="scientific">Henosepilachna vigintioctopunctata</name>
    <dbReference type="NCBI Taxonomy" id="420089"/>
    <lineage>
        <taxon>Eukaryota</taxon>
        <taxon>Metazoa</taxon>
        <taxon>Ecdysozoa</taxon>
        <taxon>Arthropoda</taxon>
        <taxon>Hexapoda</taxon>
        <taxon>Insecta</taxon>
        <taxon>Pterygota</taxon>
        <taxon>Neoptera</taxon>
        <taxon>Endopterygota</taxon>
        <taxon>Coleoptera</taxon>
        <taxon>Polyphaga</taxon>
        <taxon>Cucujiformia</taxon>
        <taxon>Coccinelloidea</taxon>
        <taxon>Coccinellidae</taxon>
        <taxon>Epilachninae</taxon>
        <taxon>Epilachnini</taxon>
        <taxon>Henosepilachna</taxon>
    </lineage>
</organism>
<protein>
    <submittedName>
        <fullName evidence="1">Uncharacterized protein</fullName>
    </submittedName>
</protein>
<gene>
    <name evidence="1" type="ORF">WA026_021513</name>
</gene>
<evidence type="ECO:0000313" key="2">
    <source>
        <dbReference type="Proteomes" id="UP001431783"/>
    </source>
</evidence>
<keyword evidence="2" id="KW-1185">Reference proteome</keyword>
<evidence type="ECO:0000313" key="1">
    <source>
        <dbReference type="EMBL" id="KAK9892660.1"/>
    </source>
</evidence>
<name>A0AAW1VD12_9CUCU</name>
<reference evidence="1 2" key="1">
    <citation type="submission" date="2023-03" db="EMBL/GenBank/DDBJ databases">
        <title>Genome insight into feeding habits of ladybird beetles.</title>
        <authorList>
            <person name="Li H.-S."/>
            <person name="Huang Y.-H."/>
            <person name="Pang H."/>
        </authorList>
    </citation>
    <scope>NUCLEOTIDE SEQUENCE [LARGE SCALE GENOMIC DNA]</scope>
    <source>
        <strain evidence="1">SYSU_2023b</strain>
        <tissue evidence="1">Whole body</tissue>
    </source>
</reference>
<proteinExistence type="predicted"/>